<dbReference type="SUPFAM" id="SSF88874">
    <property type="entry name" value="Receptor-binding domain of short tail fibre protein gp12"/>
    <property type="match status" value="2"/>
</dbReference>
<evidence type="ECO:0000256" key="2">
    <source>
        <dbReference type="ARBA" id="ARBA00022581"/>
    </source>
</evidence>
<dbReference type="InterPro" id="IPR037053">
    <property type="entry name" value="Phage_tail_collar_dom_sf"/>
</dbReference>
<dbReference type="PANTHER" id="PTHR35191:SF1">
    <property type="entry name" value="PROPHAGE SIDE TAIL FIBER PROTEIN HOMOLOG STFQ-RELATED"/>
    <property type="match status" value="1"/>
</dbReference>
<dbReference type="Proteomes" id="UP001145481">
    <property type="component" value="Unassembled WGS sequence"/>
</dbReference>
<protein>
    <submittedName>
        <fullName evidence="4">Phage tail protein</fullName>
    </submittedName>
</protein>
<sequence>MAGLNETNKWETEIYRIEENDPVHGGEDGITNKPLKQLANRTKYLKAEVEKRYIAQDASTEQKGLVQLDSSTDSDAEDKAATPKAVNVVKALVIAVRNALNNYIPNSKKSNADNSSSSHTIATSYALKKVRDIATTRATDTTAGQTVLSHKINGTDKSKAASEFALGELNKEIATKGLPVGSVMGFVNGYRPNGYLLANGSRFDPQTYPDLYIANGNSDVLPNVNLSNIGMTSFFFTDDIPAGWIPVDTIQDVVTSSSYPELYKYLIEKYGNLSNVPRVEDRYVRNAGDNLNVGQVQGDAIRNITGEIDLTTLGGGNQFLEFGAEYNEQVFKGALAPQPSKWSHWSDDQNNGIHVPRGFKFDASRVVPTANENRPKTLVLKFCIKAQDMLDGIRFWVKAFGVVENTGSMDAGRLAQSIQSVRAEKADIEHTHSYVDITDFKTGVANAYQHLLQEHGWRKNPDGFIEQWGKTVLNPGSGYGTENPINFPITFPNQVLNVVMSYALMTDKRITQDPVLSALSETGMTIRQQSDRNVIVYWRAIGR</sequence>
<comment type="caution">
    <text evidence="4">The sequence shown here is derived from an EMBL/GenBank/DDBJ whole genome shotgun (WGS) entry which is preliminary data.</text>
</comment>
<dbReference type="PANTHER" id="PTHR35191">
    <property type="entry name" value="PROPHAGE SIDE TAIL FIBER PROTEIN HOMOLOG STFQ-RELATED"/>
    <property type="match status" value="1"/>
</dbReference>
<dbReference type="InterPro" id="IPR051934">
    <property type="entry name" value="Phage_Tail_Fiber_Structural"/>
</dbReference>
<feature type="domain" description="Putative tail fiber protein gp53-like C-terminal" evidence="3">
    <location>
        <begin position="459"/>
        <end position="543"/>
    </location>
</feature>
<organism evidence="4 5">
    <name type="scientific">Pasteurella multocida</name>
    <dbReference type="NCBI Taxonomy" id="747"/>
    <lineage>
        <taxon>Bacteria</taxon>
        <taxon>Pseudomonadati</taxon>
        <taxon>Pseudomonadota</taxon>
        <taxon>Gammaproteobacteria</taxon>
        <taxon>Pasteurellales</taxon>
        <taxon>Pasteurellaceae</taxon>
        <taxon>Pasteurella</taxon>
    </lineage>
</organism>
<dbReference type="Pfam" id="PF21882">
    <property type="entry name" value="Gp53-like_C"/>
    <property type="match status" value="1"/>
</dbReference>
<gene>
    <name evidence="4" type="ORF">NM948_09310</name>
</gene>
<dbReference type="AlphaFoldDB" id="A0A9X3ZLK1"/>
<dbReference type="EMBL" id="JANJHC010000022">
    <property type="protein sequence ID" value="MDA5623734.1"/>
    <property type="molecule type" value="Genomic_DNA"/>
</dbReference>
<evidence type="ECO:0000256" key="1">
    <source>
        <dbReference type="ARBA" id="ARBA00004328"/>
    </source>
</evidence>
<accession>A0A9X3ZLK1</accession>
<evidence type="ECO:0000313" key="4">
    <source>
        <dbReference type="EMBL" id="MDA5623734.1"/>
    </source>
</evidence>
<dbReference type="GO" id="GO:0046718">
    <property type="term" value="P:symbiont entry into host cell"/>
    <property type="evidence" value="ECO:0007669"/>
    <property type="project" value="InterPro"/>
</dbReference>
<dbReference type="GO" id="GO:0019062">
    <property type="term" value="P:virion attachment to host cell"/>
    <property type="evidence" value="ECO:0007669"/>
    <property type="project" value="InterPro"/>
</dbReference>
<dbReference type="InterPro" id="IPR054075">
    <property type="entry name" value="Gp53-like_C"/>
</dbReference>
<dbReference type="Gene3D" id="3.90.1340.10">
    <property type="entry name" value="Phage tail collar domain"/>
    <property type="match status" value="1"/>
</dbReference>
<name>A0A9X3ZLK1_PASMD</name>
<reference evidence="4" key="1">
    <citation type="submission" date="2022-07" db="EMBL/GenBank/DDBJ databases">
        <title>Genome-based characterization of novel serogroup A variants of Pasteurella multocida.</title>
        <authorList>
            <person name="Prajapati A."/>
            <person name="Yogisharadhya R."/>
            <person name="Mohanty N."/>
            <person name="Chanda M."/>
            <person name="Mendem S.K."/>
            <person name="Siddaramappa S."/>
            <person name="Shivachandra S.B."/>
        </authorList>
    </citation>
    <scope>NUCLEOTIDE SEQUENCE</scope>
    <source>
        <strain evidence="4">NIVEDIPm19</strain>
    </source>
</reference>
<proteinExistence type="predicted"/>
<evidence type="ECO:0000259" key="3">
    <source>
        <dbReference type="Pfam" id="PF21882"/>
    </source>
</evidence>
<dbReference type="RefSeq" id="WP_271345578.1">
    <property type="nucleotide sequence ID" value="NZ_JANJHC010000022.1"/>
</dbReference>
<keyword evidence="2" id="KW-0945">Host-virus interaction</keyword>
<dbReference type="InterPro" id="IPR005068">
    <property type="entry name" value="Phage_lambda_Stf-r2"/>
</dbReference>
<dbReference type="Pfam" id="PF03406">
    <property type="entry name" value="Phage_fiber_2"/>
    <property type="match status" value="1"/>
</dbReference>
<dbReference type="Gene3D" id="2.60.40.3940">
    <property type="match status" value="1"/>
</dbReference>
<evidence type="ECO:0000313" key="5">
    <source>
        <dbReference type="Proteomes" id="UP001145481"/>
    </source>
</evidence>
<comment type="subcellular location">
    <subcellularLocation>
        <location evidence="1">Virion</location>
    </subcellularLocation>
</comment>